<evidence type="ECO:0000256" key="1">
    <source>
        <dbReference type="ARBA" id="ARBA00009732"/>
    </source>
</evidence>
<dbReference type="GO" id="GO:0043866">
    <property type="term" value="F:adenylyl-sulfate reductase (thioredoxin) activity"/>
    <property type="evidence" value="ECO:0007669"/>
    <property type="project" value="UniProtKB-EC"/>
</dbReference>
<dbReference type="Pfam" id="PF01507">
    <property type="entry name" value="PAPS_reduct"/>
    <property type="match status" value="1"/>
</dbReference>
<dbReference type="AlphaFoldDB" id="A0A0D8BG72"/>
<keyword evidence="4" id="KW-0963">Cytoplasm</keyword>
<evidence type="ECO:0000256" key="4">
    <source>
        <dbReference type="HAMAP-Rule" id="MF_00063"/>
    </source>
</evidence>
<feature type="binding site" evidence="4">
    <location>
        <position position="198"/>
    </location>
    <ligand>
        <name>[4Fe-4S] cluster</name>
        <dbReference type="ChEBI" id="CHEBI:49883"/>
    </ligand>
</feature>
<dbReference type="InterPro" id="IPR002500">
    <property type="entry name" value="PAPS_reduct_dom"/>
</dbReference>
<dbReference type="InterPro" id="IPR004511">
    <property type="entry name" value="PAPS/APS_Rdtase"/>
</dbReference>
<dbReference type="PANTHER" id="PTHR46509:SF1">
    <property type="entry name" value="PHOSPHOADENOSINE PHOSPHOSULFATE REDUCTASE"/>
    <property type="match status" value="1"/>
</dbReference>
<keyword evidence="7" id="KW-1185">Reference proteome</keyword>
<organism evidence="6 7">
    <name type="scientific">Frankia torreyi</name>
    <dbReference type="NCBI Taxonomy" id="1856"/>
    <lineage>
        <taxon>Bacteria</taxon>
        <taxon>Bacillati</taxon>
        <taxon>Actinomycetota</taxon>
        <taxon>Actinomycetes</taxon>
        <taxon>Frankiales</taxon>
        <taxon>Frankiaceae</taxon>
        <taxon>Frankia</taxon>
    </lineage>
</organism>
<reference evidence="6 7" key="2">
    <citation type="journal article" date="2016" name="Genome Announc.">
        <title>Permanent Draft Genome Sequences for Two Variants of Frankia sp. Strain CpI1, the First Frankia Strain Isolated from Root Nodules of Comptonia peregrina.</title>
        <authorList>
            <person name="Oshone R."/>
            <person name="Hurst S.G.IV."/>
            <person name="Abebe-Akele F."/>
            <person name="Simpson S."/>
            <person name="Morris K."/>
            <person name="Thomas W.K."/>
            <person name="Tisa L.S."/>
        </authorList>
    </citation>
    <scope>NUCLEOTIDE SEQUENCE [LARGE SCALE GENOMIC DNA]</scope>
    <source>
        <strain evidence="7">CpI1-S</strain>
    </source>
</reference>
<keyword evidence="4" id="KW-0479">Metal-binding</keyword>
<dbReference type="EC" id="1.8.4.10" evidence="4"/>
<comment type="catalytic activity">
    <reaction evidence="4">
        <text>[thioredoxin]-disulfide + sulfite + AMP + 2 H(+) = adenosine 5'-phosphosulfate + [thioredoxin]-dithiol</text>
        <dbReference type="Rhea" id="RHEA:21976"/>
        <dbReference type="Rhea" id="RHEA-COMP:10698"/>
        <dbReference type="Rhea" id="RHEA-COMP:10700"/>
        <dbReference type="ChEBI" id="CHEBI:15378"/>
        <dbReference type="ChEBI" id="CHEBI:17359"/>
        <dbReference type="ChEBI" id="CHEBI:29950"/>
        <dbReference type="ChEBI" id="CHEBI:50058"/>
        <dbReference type="ChEBI" id="CHEBI:58243"/>
        <dbReference type="ChEBI" id="CHEBI:456215"/>
        <dbReference type="EC" id="1.8.4.10"/>
    </reaction>
</comment>
<feature type="binding site" evidence="4">
    <location>
        <position position="115"/>
    </location>
    <ligand>
        <name>[4Fe-4S] cluster</name>
        <dbReference type="ChEBI" id="CHEBI:49883"/>
    </ligand>
</feature>
<comment type="subcellular location">
    <subcellularLocation>
        <location evidence="4">Cytoplasm</location>
    </subcellularLocation>
</comment>
<dbReference type="InterPro" id="IPR014729">
    <property type="entry name" value="Rossmann-like_a/b/a_fold"/>
</dbReference>
<keyword evidence="2 4" id="KW-0560">Oxidoreductase</keyword>
<dbReference type="EMBL" id="JYFN01000015">
    <property type="protein sequence ID" value="KJE23253.1"/>
    <property type="molecule type" value="Genomic_DNA"/>
</dbReference>
<dbReference type="CDD" id="cd23945">
    <property type="entry name" value="PAPS_reductase"/>
    <property type="match status" value="1"/>
</dbReference>
<reference evidence="7" key="1">
    <citation type="submission" date="2015-02" db="EMBL/GenBank/DDBJ databases">
        <title>Draft Genome of Frankia sp. CpI1-S.</title>
        <authorList>
            <person name="Oshone R.T."/>
            <person name="Ngom M."/>
            <person name="Ghodhbane-Gtari F."/>
            <person name="Gtari M."/>
            <person name="Morris K."/>
            <person name="Thomas K."/>
            <person name="Sen A."/>
            <person name="Tisa L.S."/>
        </authorList>
    </citation>
    <scope>NUCLEOTIDE SEQUENCE [LARGE SCALE GENOMIC DNA]</scope>
    <source>
        <strain evidence="7">CpI1-S</strain>
    </source>
</reference>
<dbReference type="GO" id="GO:0019379">
    <property type="term" value="P:sulfate assimilation, phosphoadenylyl sulfate reduction by phosphoadenylyl-sulfate reductase (thioredoxin)"/>
    <property type="evidence" value="ECO:0007669"/>
    <property type="project" value="UniProtKB-UniRule"/>
</dbReference>
<comment type="pathway">
    <text evidence="3 4">Sulfur metabolism; hydrogen sulfide biosynthesis; sulfite from sulfate.</text>
</comment>
<evidence type="ECO:0000259" key="5">
    <source>
        <dbReference type="Pfam" id="PF01507"/>
    </source>
</evidence>
<comment type="function">
    <text evidence="4">Catalyzes the formation of sulfite from adenosine 5'-phosphosulfate (APS) using thioredoxin as an electron donor.</text>
</comment>
<dbReference type="HAMAP" id="MF_00063">
    <property type="entry name" value="CysH"/>
    <property type="match status" value="1"/>
</dbReference>
<dbReference type="PATRIC" id="fig|1502723.3.peg.1530"/>
<dbReference type="NCBIfam" id="TIGR00434">
    <property type="entry name" value="cysH"/>
    <property type="match status" value="1"/>
</dbReference>
<dbReference type="Proteomes" id="UP000032545">
    <property type="component" value="Unassembled WGS sequence"/>
</dbReference>
<sequence>MGATLQSRALRAGDELEGAPAEEILGWAAEEFGTKLVVAASMAEAILVDMLARIRSDVPVVFIDTGYHFAETVGTRDAVAATYDLPLISVRPQLTVVGQDAVYGQDLYQTDPDLCCRMRKVVPLDRALAPYDAWAAGSRRAESAGRANLKVVDWDARRGKVKIHPLAAWTDADVDRYVAEHEVIVNPLLSDGYDSVGCWPCTRRGAGRAGRWAGTNKTECGIH</sequence>
<dbReference type="SUPFAM" id="SSF52402">
    <property type="entry name" value="Adenine nucleotide alpha hydrolases-like"/>
    <property type="match status" value="1"/>
</dbReference>
<dbReference type="GO" id="GO:0004604">
    <property type="term" value="F:phosphoadenylyl-sulfate reductase (thioredoxin) activity"/>
    <property type="evidence" value="ECO:0007669"/>
    <property type="project" value="UniProtKB-UniRule"/>
</dbReference>
<evidence type="ECO:0000313" key="6">
    <source>
        <dbReference type="EMBL" id="KJE23253.1"/>
    </source>
</evidence>
<gene>
    <name evidence="4" type="primary">cysH</name>
    <name evidence="6" type="ORF">FF36_02456</name>
</gene>
<comment type="cofactor">
    <cofactor evidence="4">
        <name>[4Fe-4S] cluster</name>
        <dbReference type="ChEBI" id="CHEBI:49883"/>
    </cofactor>
    <text evidence="4">Binds 1 [4Fe-4S] cluster per subunit.</text>
</comment>
<dbReference type="NCBIfam" id="NF002537">
    <property type="entry name" value="PRK02090.1"/>
    <property type="match status" value="1"/>
</dbReference>
<evidence type="ECO:0000313" key="7">
    <source>
        <dbReference type="Proteomes" id="UP000032545"/>
    </source>
</evidence>
<feature type="binding site" evidence="4">
    <location>
        <position position="201"/>
    </location>
    <ligand>
        <name>[4Fe-4S] cluster</name>
        <dbReference type="ChEBI" id="CHEBI:49883"/>
    </ligand>
</feature>
<feature type="binding site" evidence="4">
    <location>
        <position position="116"/>
    </location>
    <ligand>
        <name>[4Fe-4S] cluster</name>
        <dbReference type="ChEBI" id="CHEBI:49883"/>
    </ligand>
</feature>
<dbReference type="RefSeq" id="WP_044885110.1">
    <property type="nucleotide sequence ID" value="NZ_JYFN01000015.1"/>
</dbReference>
<comment type="caution">
    <text evidence="6">The sequence shown here is derived from an EMBL/GenBank/DDBJ whole genome shotgun (WGS) entry which is preliminary data.</text>
</comment>
<keyword evidence="4" id="KW-0411">Iron-sulfur</keyword>
<dbReference type="GO" id="GO:0051539">
    <property type="term" value="F:4 iron, 4 sulfur cluster binding"/>
    <property type="evidence" value="ECO:0007669"/>
    <property type="project" value="UniProtKB-UniRule"/>
</dbReference>
<dbReference type="GO" id="GO:0005737">
    <property type="term" value="C:cytoplasm"/>
    <property type="evidence" value="ECO:0007669"/>
    <property type="project" value="UniProtKB-SubCell"/>
</dbReference>
<feature type="domain" description="Phosphoadenosine phosphosulphate reductase" evidence="5">
    <location>
        <begin position="38"/>
        <end position="203"/>
    </location>
</feature>
<dbReference type="GO" id="GO:0070814">
    <property type="term" value="P:hydrogen sulfide biosynthetic process"/>
    <property type="evidence" value="ECO:0007669"/>
    <property type="project" value="UniProtKB-UniRule"/>
</dbReference>
<proteinExistence type="inferred from homology"/>
<dbReference type="OrthoDB" id="9794018at2"/>
<accession>A0A0D8BG72</accession>
<dbReference type="GO" id="GO:0046872">
    <property type="term" value="F:metal ion binding"/>
    <property type="evidence" value="ECO:0007669"/>
    <property type="project" value="UniProtKB-KW"/>
</dbReference>
<dbReference type="PANTHER" id="PTHR46509">
    <property type="entry name" value="PHOSPHOADENOSINE PHOSPHOSULFATE REDUCTASE"/>
    <property type="match status" value="1"/>
</dbReference>
<protein>
    <recommendedName>
        <fullName evidence="4">Adenosine 5'-phosphosulfate reductase</fullName>
        <shortName evidence="4">APS reductase</shortName>
        <ecNumber evidence="4">1.8.4.10</ecNumber>
    </recommendedName>
    <alternativeName>
        <fullName evidence="4">5'-adenylylsulfate reductase</fullName>
    </alternativeName>
    <alternativeName>
        <fullName evidence="4">Thioredoxin-dependent 5'-adenylylsulfate reductase</fullName>
    </alternativeName>
</protein>
<evidence type="ECO:0000256" key="2">
    <source>
        <dbReference type="ARBA" id="ARBA00023002"/>
    </source>
</evidence>
<keyword evidence="4" id="KW-0408">Iron</keyword>
<dbReference type="Gene3D" id="3.40.50.620">
    <property type="entry name" value="HUPs"/>
    <property type="match status" value="1"/>
</dbReference>
<feature type="active site" description="Nucleophile; cysteine thiosulfonate intermediate" evidence="4">
    <location>
        <position position="220"/>
    </location>
</feature>
<dbReference type="PIRSF" id="PIRSF000857">
    <property type="entry name" value="PAPS_reductase"/>
    <property type="match status" value="1"/>
</dbReference>
<comment type="similarity">
    <text evidence="1 4">Belongs to the PAPS reductase family. CysH subfamily.</text>
</comment>
<name>A0A0D8BG72_9ACTN</name>
<evidence type="ECO:0000256" key="3">
    <source>
        <dbReference type="ARBA" id="ARBA00024327"/>
    </source>
</evidence>